<evidence type="ECO:0000313" key="1">
    <source>
        <dbReference type="EMBL" id="KAL5103486.1"/>
    </source>
</evidence>
<dbReference type="EMBL" id="JAKROA010000017">
    <property type="protein sequence ID" value="KAL5103486.1"/>
    <property type="molecule type" value="Genomic_DNA"/>
</dbReference>
<name>A0ABR4Q1D7_9CEST</name>
<keyword evidence="2" id="KW-1185">Reference proteome</keyword>
<proteinExistence type="predicted"/>
<dbReference type="Proteomes" id="UP001651158">
    <property type="component" value="Unassembled WGS sequence"/>
</dbReference>
<gene>
    <name evidence="1" type="ORF">TcWFU_002032</name>
</gene>
<evidence type="ECO:0000313" key="2">
    <source>
        <dbReference type="Proteomes" id="UP001651158"/>
    </source>
</evidence>
<reference evidence="1 2" key="1">
    <citation type="journal article" date="2022" name="Front. Cell. Infect. Microbiol.">
        <title>The Genomes of Two Strains of Taenia crassiceps the Animal Model for the Study of Human Cysticercosis.</title>
        <authorList>
            <person name="Bobes R.J."/>
            <person name="Estrada K."/>
            <person name="Rios-Valencia D.G."/>
            <person name="Calderon-Gallegos A."/>
            <person name="de la Torre P."/>
            <person name="Carrero J.C."/>
            <person name="Sanchez-Flores A."/>
            <person name="Laclette J.P."/>
        </authorList>
    </citation>
    <scope>NUCLEOTIDE SEQUENCE [LARGE SCALE GENOMIC DNA]</scope>
    <source>
        <strain evidence="1">WFUcys</strain>
    </source>
</reference>
<accession>A0ABR4Q1D7</accession>
<sequence length="239" mass="26754">MIGNAPFASIICELERRYCNCGVYDRFSNAPFVPFPFSTPSPQQHAHRQSSFQWSVVPKELPILPCLTERTKHTPQGNSEAPAPPRCLQSTPMLLMPSPMTPPSMLHKRCREAKDKAWQGTARHGTARQGKARRGIIGRPSTFSSFKHGTACTHVWSLRRTSDILISGAFVHRRCGLHIVTHQFRANTSPLSLLWFNCSPARAAKRLSVACGMWQVASGKWQGRGEMCRYTDTTRQHGA</sequence>
<comment type="caution">
    <text evidence="1">The sequence shown here is derived from an EMBL/GenBank/DDBJ whole genome shotgun (WGS) entry which is preliminary data.</text>
</comment>
<protein>
    <submittedName>
        <fullName evidence="1">Uncharacterized protein</fullName>
    </submittedName>
</protein>
<organism evidence="1 2">
    <name type="scientific">Taenia crassiceps</name>
    <dbReference type="NCBI Taxonomy" id="6207"/>
    <lineage>
        <taxon>Eukaryota</taxon>
        <taxon>Metazoa</taxon>
        <taxon>Spiralia</taxon>
        <taxon>Lophotrochozoa</taxon>
        <taxon>Platyhelminthes</taxon>
        <taxon>Cestoda</taxon>
        <taxon>Eucestoda</taxon>
        <taxon>Cyclophyllidea</taxon>
        <taxon>Taeniidae</taxon>
        <taxon>Taenia</taxon>
    </lineage>
</organism>